<evidence type="ECO:0000313" key="2">
    <source>
        <dbReference type="Proteomes" id="UP001596001"/>
    </source>
</evidence>
<dbReference type="Proteomes" id="UP001596001">
    <property type="component" value="Unassembled WGS sequence"/>
</dbReference>
<accession>A0ABV9QBK4</accession>
<comment type="caution">
    <text evidence="1">The sequence shown here is derived from an EMBL/GenBank/DDBJ whole genome shotgun (WGS) entry which is preliminary data.</text>
</comment>
<gene>
    <name evidence="1" type="ORF">ACFO6X_06320</name>
</gene>
<name>A0ABV9QBK4_9BURK</name>
<keyword evidence="2" id="KW-1185">Reference proteome</keyword>
<reference evidence="2" key="1">
    <citation type="journal article" date="2019" name="Int. J. Syst. Evol. Microbiol.">
        <title>The Global Catalogue of Microorganisms (GCM) 10K type strain sequencing project: providing services to taxonomists for standard genome sequencing and annotation.</title>
        <authorList>
            <consortium name="The Broad Institute Genomics Platform"/>
            <consortium name="The Broad Institute Genome Sequencing Center for Infectious Disease"/>
            <person name="Wu L."/>
            <person name="Ma J."/>
        </authorList>
    </citation>
    <scope>NUCLEOTIDE SEQUENCE [LARGE SCALE GENOMIC DNA]</scope>
    <source>
        <strain evidence="2">CCUG 49452</strain>
    </source>
</reference>
<dbReference type="RefSeq" id="WP_382431172.1">
    <property type="nucleotide sequence ID" value="NZ_JBHSHJ010000003.1"/>
</dbReference>
<proteinExistence type="predicted"/>
<protein>
    <recommendedName>
        <fullName evidence="3">PhiE125 gp8 family phage protein</fullName>
    </recommendedName>
</protein>
<evidence type="ECO:0000313" key="1">
    <source>
        <dbReference type="EMBL" id="MFC4788599.1"/>
    </source>
</evidence>
<organism evidence="1 2">
    <name type="scientific">Giesbergeria sinuosa</name>
    <dbReference type="NCBI Taxonomy" id="80883"/>
    <lineage>
        <taxon>Bacteria</taxon>
        <taxon>Pseudomonadati</taxon>
        <taxon>Pseudomonadota</taxon>
        <taxon>Betaproteobacteria</taxon>
        <taxon>Burkholderiales</taxon>
        <taxon>Comamonadaceae</taxon>
        <taxon>Giesbergeria</taxon>
    </lineage>
</organism>
<dbReference type="EMBL" id="JBHSHJ010000003">
    <property type="protein sequence ID" value="MFC4788599.1"/>
    <property type="molecule type" value="Genomic_DNA"/>
</dbReference>
<sequence>MLLTTTVTELGQEPVTVDEVKVSARIDNDITELDGHIATLIKSARLVAEHECERLFLPCTMRLGYDDWPTDIWPLQLVTELVKVETLDLATGWAEMPDWTLERDANGTTRIVYGGGALPPLLKVPGVRVRVTVNVGCPENVRAYIIAMVCHQLTSAATSGKPSNPPAYLSGLLDRERRWL</sequence>
<evidence type="ECO:0008006" key="3">
    <source>
        <dbReference type="Google" id="ProtNLM"/>
    </source>
</evidence>